<feature type="transmembrane region" description="Helical" evidence="7">
    <location>
        <begin position="364"/>
        <end position="388"/>
    </location>
</feature>
<dbReference type="AlphaFoldDB" id="A0A7T4EDR8"/>
<evidence type="ECO:0000313" key="9">
    <source>
        <dbReference type="EMBL" id="QQB45515.1"/>
    </source>
</evidence>
<protein>
    <submittedName>
        <fullName evidence="9">MFS transporter</fullName>
    </submittedName>
</protein>
<keyword evidence="6 7" id="KW-0472">Membrane</keyword>
<feature type="transmembrane region" description="Helical" evidence="7">
    <location>
        <begin position="307"/>
        <end position="328"/>
    </location>
</feature>
<feature type="transmembrane region" description="Helical" evidence="7">
    <location>
        <begin position="20"/>
        <end position="42"/>
    </location>
</feature>
<dbReference type="InterPro" id="IPR011701">
    <property type="entry name" value="MFS"/>
</dbReference>
<feature type="transmembrane region" description="Helical" evidence="7">
    <location>
        <begin position="457"/>
        <end position="478"/>
    </location>
</feature>
<dbReference type="InterPro" id="IPR020846">
    <property type="entry name" value="MFS_dom"/>
</dbReference>
<dbReference type="SUPFAM" id="SSF103473">
    <property type="entry name" value="MFS general substrate transporter"/>
    <property type="match status" value="1"/>
</dbReference>
<reference evidence="9 10" key="1">
    <citation type="submission" date="2020-12" db="EMBL/GenBank/DDBJ databases">
        <title>FDA dAtabase for Regulatory Grade micrObial Sequences (FDA-ARGOS): Supporting development and validation of Infectious Disease Dx tests.</title>
        <authorList>
            <person name="Sproer C."/>
            <person name="Gronow S."/>
            <person name="Severitt S."/>
            <person name="Schroder I."/>
            <person name="Tallon L."/>
            <person name="Sadzewicz L."/>
            <person name="Zhao X."/>
            <person name="Boylan J."/>
            <person name="Ott S."/>
            <person name="Bowen H."/>
            <person name="Vavikolanu K."/>
            <person name="Mehta A."/>
            <person name="Aluvathingal J."/>
            <person name="Nadendla S."/>
            <person name="Lowell S."/>
            <person name="Myers T."/>
            <person name="Yan Y."/>
            <person name="Sichtig H."/>
        </authorList>
    </citation>
    <scope>NUCLEOTIDE SEQUENCE [LARGE SCALE GENOMIC DNA]</scope>
    <source>
        <strain evidence="9 10">FDAARGOS_1053</strain>
    </source>
</reference>
<feature type="transmembrane region" description="Helical" evidence="7">
    <location>
        <begin position="335"/>
        <end position="352"/>
    </location>
</feature>
<dbReference type="Gene3D" id="1.20.1250.20">
    <property type="entry name" value="MFS general substrate transporter like domains"/>
    <property type="match status" value="1"/>
</dbReference>
<evidence type="ECO:0000256" key="2">
    <source>
        <dbReference type="ARBA" id="ARBA00022448"/>
    </source>
</evidence>
<dbReference type="GO" id="GO:0005886">
    <property type="term" value="C:plasma membrane"/>
    <property type="evidence" value="ECO:0007669"/>
    <property type="project" value="UniProtKB-SubCell"/>
</dbReference>
<proteinExistence type="predicted"/>
<dbReference type="GeneID" id="92760324"/>
<dbReference type="Pfam" id="PF07690">
    <property type="entry name" value="MFS_1"/>
    <property type="match status" value="1"/>
</dbReference>
<feature type="transmembrane region" description="Helical" evidence="7">
    <location>
        <begin position="173"/>
        <end position="193"/>
    </location>
</feature>
<feature type="transmembrane region" description="Helical" evidence="7">
    <location>
        <begin position="144"/>
        <end position="167"/>
    </location>
</feature>
<dbReference type="PANTHER" id="PTHR42718:SF46">
    <property type="entry name" value="BLR6921 PROTEIN"/>
    <property type="match status" value="1"/>
</dbReference>
<evidence type="ECO:0000256" key="4">
    <source>
        <dbReference type="ARBA" id="ARBA00022692"/>
    </source>
</evidence>
<keyword evidence="3" id="KW-1003">Cell membrane</keyword>
<feature type="transmembrane region" description="Helical" evidence="7">
    <location>
        <begin position="85"/>
        <end position="112"/>
    </location>
</feature>
<dbReference type="PANTHER" id="PTHR42718">
    <property type="entry name" value="MAJOR FACILITATOR SUPERFAMILY MULTIDRUG TRANSPORTER MFSC"/>
    <property type="match status" value="1"/>
</dbReference>
<feature type="domain" description="Major facilitator superfamily (MFS) profile" evidence="8">
    <location>
        <begin position="19"/>
        <end position="480"/>
    </location>
</feature>
<name>A0A7T4EDR8_9CORY</name>
<dbReference type="PROSITE" id="PS50850">
    <property type="entry name" value="MFS"/>
    <property type="match status" value="1"/>
</dbReference>
<evidence type="ECO:0000259" key="8">
    <source>
        <dbReference type="PROSITE" id="PS50850"/>
    </source>
</evidence>
<feature type="transmembrane region" description="Helical" evidence="7">
    <location>
        <begin position="54"/>
        <end position="73"/>
    </location>
</feature>
<evidence type="ECO:0000256" key="3">
    <source>
        <dbReference type="ARBA" id="ARBA00022475"/>
    </source>
</evidence>
<dbReference type="Proteomes" id="UP000596145">
    <property type="component" value="Chromosome"/>
</dbReference>
<feature type="transmembrane region" description="Helical" evidence="7">
    <location>
        <begin position="205"/>
        <end position="224"/>
    </location>
</feature>
<evidence type="ECO:0000256" key="6">
    <source>
        <dbReference type="ARBA" id="ARBA00023136"/>
    </source>
</evidence>
<feature type="transmembrane region" description="Helical" evidence="7">
    <location>
        <begin position="118"/>
        <end position="137"/>
    </location>
</feature>
<keyword evidence="5 7" id="KW-1133">Transmembrane helix</keyword>
<accession>A0A7T4EDR8</accession>
<feature type="transmembrane region" description="Helical" evidence="7">
    <location>
        <begin position="230"/>
        <end position="250"/>
    </location>
</feature>
<gene>
    <name evidence="9" type="ORF">I6I10_08295</name>
</gene>
<keyword evidence="4 7" id="KW-0812">Transmembrane</keyword>
<comment type="subcellular location">
    <subcellularLocation>
        <location evidence="1">Cell membrane</location>
        <topology evidence="1">Multi-pass membrane protein</topology>
    </subcellularLocation>
</comment>
<dbReference type="RefSeq" id="WP_005389645.1">
    <property type="nucleotide sequence ID" value="NZ_CP066007.1"/>
</dbReference>
<feature type="transmembrane region" description="Helical" evidence="7">
    <location>
        <begin position="271"/>
        <end position="295"/>
    </location>
</feature>
<evidence type="ECO:0000256" key="7">
    <source>
        <dbReference type="SAM" id="Phobius"/>
    </source>
</evidence>
<dbReference type="EMBL" id="CP066007">
    <property type="protein sequence ID" value="QQB45515.1"/>
    <property type="molecule type" value="Genomic_DNA"/>
</dbReference>
<dbReference type="InterPro" id="IPR036259">
    <property type="entry name" value="MFS_trans_sf"/>
</dbReference>
<keyword evidence="2" id="KW-0813">Transport</keyword>
<evidence type="ECO:0000256" key="1">
    <source>
        <dbReference type="ARBA" id="ARBA00004651"/>
    </source>
</evidence>
<organism evidence="9 10">
    <name type="scientific">Corynebacterium glucuronolyticum</name>
    <dbReference type="NCBI Taxonomy" id="39791"/>
    <lineage>
        <taxon>Bacteria</taxon>
        <taxon>Bacillati</taxon>
        <taxon>Actinomycetota</taxon>
        <taxon>Actinomycetes</taxon>
        <taxon>Mycobacteriales</taxon>
        <taxon>Corynebacteriaceae</taxon>
        <taxon>Corynebacterium</taxon>
    </lineage>
</organism>
<dbReference type="Gene3D" id="1.20.1720.10">
    <property type="entry name" value="Multidrug resistance protein D"/>
    <property type="match status" value="1"/>
</dbReference>
<sequence>MSNKPQTSYPVTGSAYGWPLIVLCALQLMVVLDGTVVNLALARIQQDLGLTDELRSWVVTAYALAYGGLLLLGGRIGDVFGRKRVFLIGVGLFTVASLACGLTNSAILLLVARVVQGLGAAIASPTAMALLVVTFAPGKPRNQAFSVFAMMTGLGSVLGLVIGGALTQASWRWIFLINVPIGLLIVVAGMKYLRHPGDRATITLDVRGAILATAASTLLVFGLSAGGGGASPLIVASLMLGAVLLVLFFLSQRKASHPVLPLSMFANRSRAAVFVCLLLVGALMMAMTVQVALFVQEVLQYTPLQAGLAFIPFAFALGAGSGVAGKLAETVAPRFIAAGGGVILVGGFIYGSTLDMTASYWPDLLVPILIIGAGIGIILIPLTLSVVAGVKPDEVGPLTATSLVSQTLGGPLGLAGVTAFAERVVRSGLGDAAFETLNRSALTEVQRAALGQGYTDSLLICAALAACVVVICLVLVRFTPEDIREGKKAEELANQG</sequence>
<dbReference type="CDD" id="cd17321">
    <property type="entry name" value="MFS_MMR_MDR_like"/>
    <property type="match status" value="1"/>
</dbReference>
<evidence type="ECO:0000256" key="5">
    <source>
        <dbReference type="ARBA" id="ARBA00022989"/>
    </source>
</evidence>
<dbReference type="GO" id="GO:0022857">
    <property type="term" value="F:transmembrane transporter activity"/>
    <property type="evidence" value="ECO:0007669"/>
    <property type="project" value="InterPro"/>
</dbReference>
<dbReference type="OrthoDB" id="4080117at2"/>
<evidence type="ECO:0000313" key="10">
    <source>
        <dbReference type="Proteomes" id="UP000596145"/>
    </source>
</evidence>